<reference evidence="1" key="1">
    <citation type="submission" date="2018-05" db="EMBL/GenBank/DDBJ databases">
        <authorList>
            <person name="Lanie J.A."/>
            <person name="Ng W.-L."/>
            <person name="Kazmierczak K.M."/>
            <person name="Andrzejewski T.M."/>
            <person name="Davidsen T.M."/>
            <person name="Wayne K.J."/>
            <person name="Tettelin H."/>
            <person name="Glass J.I."/>
            <person name="Rusch D."/>
            <person name="Podicherti R."/>
            <person name="Tsui H.-C.T."/>
            <person name="Winkler M.E."/>
        </authorList>
    </citation>
    <scope>NUCLEOTIDE SEQUENCE</scope>
</reference>
<accession>A0A382P6B4</accession>
<sequence>MSTDLPTLWLVEVSDCQKIIHDKEQAYSYAHQLQSEGRNVEIFEDGKLLVKLKSQQQYSLFV</sequence>
<name>A0A382P6B4_9ZZZZ</name>
<dbReference type="AlphaFoldDB" id="A0A382P6B4"/>
<protein>
    <submittedName>
        <fullName evidence="1">Uncharacterized protein</fullName>
    </submittedName>
</protein>
<dbReference type="EMBL" id="UINC01104828">
    <property type="protein sequence ID" value="SVC68278.1"/>
    <property type="molecule type" value="Genomic_DNA"/>
</dbReference>
<evidence type="ECO:0000313" key="1">
    <source>
        <dbReference type="EMBL" id="SVC68278.1"/>
    </source>
</evidence>
<proteinExistence type="predicted"/>
<organism evidence="1">
    <name type="scientific">marine metagenome</name>
    <dbReference type="NCBI Taxonomy" id="408172"/>
    <lineage>
        <taxon>unclassified sequences</taxon>
        <taxon>metagenomes</taxon>
        <taxon>ecological metagenomes</taxon>
    </lineage>
</organism>
<gene>
    <name evidence="1" type="ORF">METZ01_LOCUS321132</name>
</gene>